<gene>
    <name evidence="2" type="ORF">ATL17_1279</name>
</gene>
<evidence type="ECO:0000313" key="3">
    <source>
        <dbReference type="Proteomes" id="UP000295391"/>
    </source>
</evidence>
<comment type="caution">
    <text evidence="2">The sequence shown here is derived from an EMBL/GenBank/DDBJ whole genome shotgun (WGS) entry which is preliminary data.</text>
</comment>
<feature type="compositionally biased region" description="Basic residues" evidence="1">
    <location>
        <begin position="263"/>
        <end position="285"/>
    </location>
</feature>
<name>A0A4R6VXG1_9HYPH</name>
<reference evidence="2 3" key="1">
    <citation type="submission" date="2019-03" db="EMBL/GenBank/DDBJ databases">
        <title>Genomic Encyclopedia of Type Strains, Phase III (KMG-III): the genomes of soil and plant-associated and newly described type strains.</title>
        <authorList>
            <person name="Whitman W."/>
        </authorList>
    </citation>
    <scope>NUCLEOTIDE SEQUENCE [LARGE SCALE GENOMIC DNA]</scope>
    <source>
        <strain evidence="2 3">CGMCC 1.7002</strain>
    </source>
</reference>
<proteinExistence type="predicted"/>
<evidence type="ECO:0000313" key="2">
    <source>
        <dbReference type="EMBL" id="TDQ67270.1"/>
    </source>
</evidence>
<dbReference type="AlphaFoldDB" id="A0A4R6VXG1"/>
<sequence length="285" mass="32802">MKYLPKDFETFDVADGRAKDVLRGLTNEGHQVPLCTPKNCCQLEHCHKCLRRLRRSLVSEAKSLGFHKKDWVSVCLTPNGPPIPIGELGERLNLAREVKKHARRLQRHISDALIVGGLDIALLIVDGEIVGWQPHLHLMLHGISKEESLKALRPAYPRSEFASKPIRHATVDRATFFSALSYTYKSVFFPRGDRRSLPKGKLRGSLPRKYETELRAFLARWPIGSRLMLRNARNYPARDRAKLQVRLIHPFNDCFHKPSSRLMNRKSHKRKNAMRKRVNGGRRTK</sequence>
<feature type="region of interest" description="Disordered" evidence="1">
    <location>
        <begin position="258"/>
        <end position="285"/>
    </location>
</feature>
<dbReference type="Proteomes" id="UP000295391">
    <property type="component" value="Unassembled WGS sequence"/>
</dbReference>
<evidence type="ECO:0000256" key="1">
    <source>
        <dbReference type="SAM" id="MobiDB-lite"/>
    </source>
</evidence>
<accession>A0A4R6VXG1</accession>
<dbReference type="OrthoDB" id="8254630at2"/>
<dbReference type="RefSeq" id="WP_133571896.1">
    <property type="nucleotide sequence ID" value="NZ_SNYR01000001.1"/>
</dbReference>
<protein>
    <submittedName>
        <fullName evidence="2">Uncharacterized protein</fullName>
    </submittedName>
</protein>
<keyword evidence="3" id="KW-1185">Reference proteome</keyword>
<dbReference type="EMBL" id="SNYR01000001">
    <property type="protein sequence ID" value="TDQ67270.1"/>
    <property type="molecule type" value="Genomic_DNA"/>
</dbReference>
<organism evidence="2 3">
    <name type="scientific">Maritalea mobilis</name>
    <dbReference type="NCBI Taxonomy" id="483324"/>
    <lineage>
        <taxon>Bacteria</taxon>
        <taxon>Pseudomonadati</taxon>
        <taxon>Pseudomonadota</taxon>
        <taxon>Alphaproteobacteria</taxon>
        <taxon>Hyphomicrobiales</taxon>
        <taxon>Devosiaceae</taxon>
        <taxon>Maritalea</taxon>
    </lineage>
</organism>